<sequence>MPDEKLRRLVAMRDCDRILSGVRPKTMRDRLADLEAGGDLDGWPDFYGDGPVEALEARVADLLGTQAAVFFPTGTMAQQVAVRYGADRTGVAAAALHPLGHQEVHERHAYAELTGLRGIASTDRPRNPTAADIAALAEPVSTVVFELPLRDAGFVLPGWDELVDAVKATRAIGARVHFDGARIWESTSHLGRSLREVASLADSVYVSFYKSIEGISGAVLAGTEDLARYARAWRHRYGGTLFQQWPAILIAMAGLDRELPRLPEYVRHARTIAESLAELPGAKVFPQPPHTHQFRLWLPHSADALNAAVLTVAERDRVWFAGNWQDATVPGWAMTEITVAAEALQWTPTDVADTATRLLAELP</sequence>
<evidence type="ECO:0000256" key="2">
    <source>
        <dbReference type="ARBA" id="ARBA00006966"/>
    </source>
</evidence>
<dbReference type="SUPFAM" id="SSF53383">
    <property type="entry name" value="PLP-dependent transferases"/>
    <property type="match status" value="1"/>
</dbReference>
<feature type="domain" description="Aromatic amino acid beta-eliminating lyase/threonine aldolase" evidence="4">
    <location>
        <begin position="26"/>
        <end position="288"/>
    </location>
</feature>
<dbReference type="Gene3D" id="3.40.640.10">
    <property type="entry name" value="Type I PLP-dependent aspartate aminotransferase-like (Major domain)"/>
    <property type="match status" value="1"/>
</dbReference>
<dbReference type="GO" id="GO:0006567">
    <property type="term" value="P:L-threonine catabolic process"/>
    <property type="evidence" value="ECO:0007669"/>
    <property type="project" value="TreeGrafter"/>
</dbReference>
<name>A0A2T0KB29_9ACTN</name>
<dbReference type="GO" id="GO:0008732">
    <property type="term" value="F:L-allo-threonine aldolase activity"/>
    <property type="evidence" value="ECO:0007669"/>
    <property type="project" value="TreeGrafter"/>
</dbReference>
<comment type="cofactor">
    <cofactor evidence="1">
        <name>pyridoxal 5'-phosphate</name>
        <dbReference type="ChEBI" id="CHEBI:597326"/>
    </cofactor>
</comment>
<dbReference type="InterPro" id="IPR015421">
    <property type="entry name" value="PyrdxlP-dep_Trfase_major"/>
</dbReference>
<gene>
    <name evidence="5" type="ORF">CLV67_108196</name>
</gene>
<evidence type="ECO:0000256" key="1">
    <source>
        <dbReference type="ARBA" id="ARBA00001933"/>
    </source>
</evidence>
<dbReference type="OrthoDB" id="9774495at2"/>
<evidence type="ECO:0000313" key="5">
    <source>
        <dbReference type="EMBL" id="PRX20398.1"/>
    </source>
</evidence>
<dbReference type="AlphaFoldDB" id="A0A2T0KB29"/>
<dbReference type="Pfam" id="PF01212">
    <property type="entry name" value="Beta_elim_lyase"/>
    <property type="match status" value="1"/>
</dbReference>
<reference evidence="5 6" key="1">
    <citation type="submission" date="2018-03" db="EMBL/GenBank/DDBJ databases">
        <title>Genomic Encyclopedia of Archaeal and Bacterial Type Strains, Phase II (KMG-II): from individual species to whole genera.</title>
        <authorList>
            <person name="Goeker M."/>
        </authorList>
    </citation>
    <scope>NUCLEOTIDE SEQUENCE [LARGE SCALE GENOMIC DNA]</scope>
    <source>
        <strain evidence="5 6">DSM 43146</strain>
    </source>
</reference>
<dbReference type="PANTHER" id="PTHR48097">
    <property type="entry name" value="L-THREONINE ALDOLASE-RELATED"/>
    <property type="match status" value="1"/>
</dbReference>
<dbReference type="InterPro" id="IPR001597">
    <property type="entry name" value="ArAA_b-elim_lyase/Thr_aldolase"/>
</dbReference>
<protein>
    <submittedName>
        <fullName evidence="5">L-threonine aldolase</fullName>
    </submittedName>
</protein>
<comment type="caution">
    <text evidence="5">The sequence shown here is derived from an EMBL/GenBank/DDBJ whole genome shotgun (WGS) entry which is preliminary data.</text>
</comment>
<keyword evidence="3" id="KW-0663">Pyridoxal phosphate</keyword>
<dbReference type="InterPro" id="IPR015422">
    <property type="entry name" value="PyrdxlP-dep_Trfase_small"/>
</dbReference>
<dbReference type="GO" id="GO:0006545">
    <property type="term" value="P:glycine biosynthetic process"/>
    <property type="evidence" value="ECO:0007669"/>
    <property type="project" value="TreeGrafter"/>
</dbReference>
<proteinExistence type="inferred from homology"/>
<evidence type="ECO:0000256" key="3">
    <source>
        <dbReference type="ARBA" id="ARBA00022898"/>
    </source>
</evidence>
<dbReference type="RefSeq" id="WP_106320957.1">
    <property type="nucleotide sequence ID" value="NZ_BOMO01000128.1"/>
</dbReference>
<dbReference type="InterPro" id="IPR015424">
    <property type="entry name" value="PyrdxlP-dep_Trfase"/>
</dbReference>
<dbReference type="PANTHER" id="PTHR48097:SF9">
    <property type="entry name" value="L-THREONINE ALDOLASE"/>
    <property type="match status" value="1"/>
</dbReference>
<dbReference type="GO" id="GO:0005829">
    <property type="term" value="C:cytosol"/>
    <property type="evidence" value="ECO:0007669"/>
    <property type="project" value="TreeGrafter"/>
</dbReference>
<accession>A0A2T0KB29</accession>
<organism evidence="5 6">
    <name type="scientific">Actinoplanes italicus</name>
    <dbReference type="NCBI Taxonomy" id="113567"/>
    <lineage>
        <taxon>Bacteria</taxon>
        <taxon>Bacillati</taxon>
        <taxon>Actinomycetota</taxon>
        <taxon>Actinomycetes</taxon>
        <taxon>Micromonosporales</taxon>
        <taxon>Micromonosporaceae</taxon>
        <taxon>Actinoplanes</taxon>
    </lineage>
</organism>
<dbReference type="EMBL" id="PVMZ01000008">
    <property type="protein sequence ID" value="PRX20398.1"/>
    <property type="molecule type" value="Genomic_DNA"/>
</dbReference>
<dbReference type="Proteomes" id="UP000239415">
    <property type="component" value="Unassembled WGS sequence"/>
</dbReference>
<evidence type="ECO:0000313" key="6">
    <source>
        <dbReference type="Proteomes" id="UP000239415"/>
    </source>
</evidence>
<evidence type="ECO:0000259" key="4">
    <source>
        <dbReference type="Pfam" id="PF01212"/>
    </source>
</evidence>
<keyword evidence="6" id="KW-1185">Reference proteome</keyword>
<dbReference type="Gene3D" id="3.90.1150.10">
    <property type="entry name" value="Aspartate Aminotransferase, domain 1"/>
    <property type="match status" value="1"/>
</dbReference>
<comment type="similarity">
    <text evidence="2">Belongs to the threonine aldolase family.</text>
</comment>